<dbReference type="EMBL" id="FJOG01000038">
    <property type="protein sequence ID" value="CZR66553.1"/>
    <property type="molecule type" value="Genomic_DNA"/>
</dbReference>
<reference evidence="3 4" key="1">
    <citation type="submission" date="2016-03" db="EMBL/GenBank/DDBJ databases">
        <authorList>
            <person name="Ploux O."/>
        </authorList>
    </citation>
    <scope>NUCLEOTIDE SEQUENCE [LARGE SCALE GENOMIC DNA]</scope>
    <source>
        <strain evidence="3 4">UAMH 11012</strain>
    </source>
</reference>
<accession>A0A1L7XNE4</accession>
<feature type="compositionally biased region" description="Low complexity" evidence="1">
    <location>
        <begin position="761"/>
        <end position="775"/>
    </location>
</feature>
<dbReference type="AlphaFoldDB" id="A0A1L7XNE4"/>
<keyword evidence="4" id="KW-1185">Reference proteome</keyword>
<dbReference type="Proteomes" id="UP000184330">
    <property type="component" value="Unassembled WGS sequence"/>
</dbReference>
<keyword evidence="2" id="KW-0472">Membrane</keyword>
<feature type="region of interest" description="Disordered" evidence="1">
    <location>
        <begin position="754"/>
        <end position="799"/>
    </location>
</feature>
<dbReference type="OrthoDB" id="3557889at2759"/>
<feature type="region of interest" description="Disordered" evidence="1">
    <location>
        <begin position="536"/>
        <end position="576"/>
    </location>
</feature>
<keyword evidence="2" id="KW-0812">Transmembrane</keyword>
<sequence>MEIRSEIRQPLPDTTSFLDSTCNISAAEYNEMDPACRAGCPFPHSGRGQAQQTPPSRKAFRLQEISESGTVHNRFPFGDGIYQEFPPDCVEYHIADIYSPHSARHFVFSAFQTTSDMTIVIHSSELLSAVNAALWNCRAYDLVGSLFTRFLLWDRLYYFKQYLASVSRHPFLRSSDHILEMELLVKGCLAGINPNRGIGLTILYEQQYRECLEEEQNTSFDSDVDILENMFDDSSLEELGTDRDTSVPPRQDQGMFSQSRKRFQSQAVCTDSQLTMVAQPCCTSPRIDSAMPVNEANDNSAFEGGMGSVCNAITVVYCAPGMLDQYRVRTPEAWAGMVNAANGLTTQNRINWVQWKFWSVHKEIRQIYRHQQWAQRYFSTPIANERRAAWSAGIKVMRKLAKRDVSSHTVGEIVMLLAVVKCISIVKDVEDPITPNRESKFNGDLDRWQMIFASDEAKLMDFRQIIKLLWNIELKDWSEVPPDTVTSSAFKVLVKALVADAAPFFRTATRRDQKAVSVFASQERWWLERQQFLNLSQESPKPPPERSKPPWAEAQDLSSREEAAQESDLQSAPTHCPPTPNSYPLIPLLLAGAIFGIFLAFLIGLKYLRSYASSNHESLPSNENFGFLSNLQTPVIQSALQHVTSVLKTTNLVPLGTIILLRTESELAITSLRMTSLSELITWLKEYVLRLGLDEDTLTGFQSYIQAFNDNWTSTYDVQANYRLLEIYLGIKDFASIVPHTLLRTESLEARDLDDVRTEPATASTATTNLSNGSNVSISPARSTGMQPSATTVSDCNSW</sequence>
<proteinExistence type="predicted"/>
<protein>
    <submittedName>
        <fullName evidence="3">Uncharacterized protein</fullName>
    </submittedName>
</protein>
<name>A0A1L7XNE4_9HELO</name>
<evidence type="ECO:0000256" key="2">
    <source>
        <dbReference type="SAM" id="Phobius"/>
    </source>
</evidence>
<feature type="transmembrane region" description="Helical" evidence="2">
    <location>
        <begin position="585"/>
        <end position="605"/>
    </location>
</feature>
<feature type="compositionally biased region" description="Polar residues" evidence="1">
    <location>
        <begin position="776"/>
        <end position="799"/>
    </location>
</feature>
<evidence type="ECO:0000256" key="1">
    <source>
        <dbReference type="SAM" id="MobiDB-lite"/>
    </source>
</evidence>
<gene>
    <name evidence="3" type="ORF">PAC_16454</name>
</gene>
<organism evidence="3 4">
    <name type="scientific">Phialocephala subalpina</name>
    <dbReference type="NCBI Taxonomy" id="576137"/>
    <lineage>
        <taxon>Eukaryota</taxon>
        <taxon>Fungi</taxon>
        <taxon>Dikarya</taxon>
        <taxon>Ascomycota</taxon>
        <taxon>Pezizomycotina</taxon>
        <taxon>Leotiomycetes</taxon>
        <taxon>Helotiales</taxon>
        <taxon>Mollisiaceae</taxon>
        <taxon>Phialocephala</taxon>
        <taxon>Phialocephala fortinii species complex</taxon>
    </lineage>
</organism>
<keyword evidence="2" id="KW-1133">Transmembrane helix</keyword>
<evidence type="ECO:0000313" key="3">
    <source>
        <dbReference type="EMBL" id="CZR66553.1"/>
    </source>
</evidence>
<feature type="region of interest" description="Disordered" evidence="1">
    <location>
        <begin position="238"/>
        <end position="257"/>
    </location>
</feature>
<evidence type="ECO:0000313" key="4">
    <source>
        <dbReference type="Proteomes" id="UP000184330"/>
    </source>
</evidence>